<dbReference type="VEuPathDB" id="FungiDB:G647_08931"/>
<feature type="transmembrane region" description="Helical" evidence="3">
    <location>
        <begin position="157"/>
        <end position="179"/>
    </location>
</feature>
<keyword evidence="3" id="KW-0472">Membrane</keyword>
<evidence type="ECO:0000256" key="1">
    <source>
        <dbReference type="ARBA" id="ARBA00004141"/>
    </source>
</evidence>
<accession>A0A1C1CNJ8</accession>
<dbReference type="Pfam" id="PF07690">
    <property type="entry name" value="MFS_1"/>
    <property type="match status" value="2"/>
</dbReference>
<feature type="transmembrane region" description="Helical" evidence="3">
    <location>
        <begin position="392"/>
        <end position="415"/>
    </location>
</feature>
<feature type="transmembrane region" description="Helical" evidence="3">
    <location>
        <begin position="353"/>
        <end position="371"/>
    </location>
</feature>
<evidence type="ECO:0000256" key="3">
    <source>
        <dbReference type="SAM" id="Phobius"/>
    </source>
</evidence>
<comment type="caution">
    <text evidence="5">The sequence shown here is derived from an EMBL/GenBank/DDBJ whole genome shotgun (WGS) entry which is preliminary data.</text>
</comment>
<evidence type="ECO:0000313" key="5">
    <source>
        <dbReference type="EMBL" id="OCT50021.1"/>
    </source>
</evidence>
<dbReference type="InterPro" id="IPR011701">
    <property type="entry name" value="MFS"/>
</dbReference>
<dbReference type="GO" id="GO:0022857">
    <property type="term" value="F:transmembrane transporter activity"/>
    <property type="evidence" value="ECO:0007669"/>
    <property type="project" value="InterPro"/>
</dbReference>
<dbReference type="PANTHER" id="PTHR23520:SF5">
    <property type="entry name" value="TRANSPORTER, PUTATIVE (AFU_ORTHOLOGUE AFUA_3G04000)-RELATED"/>
    <property type="match status" value="1"/>
</dbReference>
<proteinExistence type="predicted"/>
<comment type="subcellular location">
    <subcellularLocation>
        <location evidence="1">Membrane</location>
        <topology evidence="1">Multi-pass membrane protein</topology>
    </subcellularLocation>
</comment>
<dbReference type="PROSITE" id="PS50850">
    <property type="entry name" value="MFS"/>
    <property type="match status" value="1"/>
</dbReference>
<feature type="region of interest" description="Disordered" evidence="2">
    <location>
        <begin position="538"/>
        <end position="578"/>
    </location>
</feature>
<keyword evidence="6" id="KW-1185">Reference proteome</keyword>
<feature type="compositionally biased region" description="Acidic residues" evidence="2">
    <location>
        <begin position="551"/>
        <end position="563"/>
    </location>
</feature>
<feature type="transmembrane region" description="Helical" evidence="3">
    <location>
        <begin position="199"/>
        <end position="217"/>
    </location>
</feature>
<sequence>MASISAFFHWLHRETGLQSMREYGNRDIYLILVTRFLRMFAYGGAALVLAIFLYTQAGVSWKQTGTFMTLTLLGDAAISYSLTILADKVGRRRILLIGSLLMTLSGTVFAFSKNYYVLLLAAVFGVISPGAHEVGPFRAVEEGILAQLAPLEARTDIFAWFAVSSTLAMAFGLFVTGWITYAQRTYLKIDWKETYPPVFGMYAIIGLIKFLVTLLLSKNIEARAAGQYSWAATTASMTEVDEEVASPSEQTRPLLDGTPRRSSAAKQPNITRTTSIRSGSSQSQPQRRQSDSLFGRLRTSLSSPWKVSRSSLPILLRLSCLFGLNAFASGMLPLTVMSWYMSWRSHWFLTHRIGYALSLVWLAASLSNLFSAAVARRLGLVKAMVCTHLPSAVFLALVPLGLIVSGWRLLIFLLLGDAVFGSMDQAPREAFVAAVFLPRERTQVMGTLNFVRTLGACLGPVVTGVVASKERWWVPFEIAASLKIIYDVGLLIMFLRTPLPEEHRRVVLDGNQRGTDQHGVGMTAAEMDVNVLMDQLQSGESGGLAHPSDFDVSDDEDEDEDGDRGDLGQYKPLVREVS</sequence>
<dbReference type="SUPFAM" id="SSF103473">
    <property type="entry name" value="MFS general substrate transporter"/>
    <property type="match status" value="1"/>
</dbReference>
<dbReference type="GO" id="GO:0000329">
    <property type="term" value="C:fungal-type vacuole membrane"/>
    <property type="evidence" value="ECO:0007669"/>
    <property type="project" value="TreeGrafter"/>
</dbReference>
<reference evidence="6" key="1">
    <citation type="submission" date="2015-07" db="EMBL/GenBank/DDBJ databases">
        <authorList>
            <person name="Teixeira M.M."/>
            <person name="Souza R.C."/>
            <person name="Almeida L.G."/>
            <person name="Vicente V.A."/>
            <person name="de Hoog S."/>
            <person name="Bocca A.L."/>
            <person name="de Almeida S.R."/>
            <person name="Vasconcelos A.T."/>
            <person name="Felipe M.S."/>
        </authorList>
    </citation>
    <scope>NUCLEOTIDE SEQUENCE [LARGE SCALE GENOMIC DNA]</scope>
    <source>
        <strain evidence="6">KSF</strain>
    </source>
</reference>
<dbReference type="InterPro" id="IPR020846">
    <property type="entry name" value="MFS_dom"/>
</dbReference>
<feature type="domain" description="Major facilitator superfamily (MFS) profile" evidence="4">
    <location>
        <begin position="27"/>
        <end position="501"/>
    </location>
</feature>
<feature type="transmembrane region" description="Helical" evidence="3">
    <location>
        <begin position="66"/>
        <end position="86"/>
    </location>
</feature>
<feature type="transmembrane region" description="Helical" evidence="3">
    <location>
        <begin position="314"/>
        <end position="341"/>
    </location>
</feature>
<feature type="compositionally biased region" description="Low complexity" evidence="2">
    <location>
        <begin position="271"/>
        <end position="287"/>
    </location>
</feature>
<feature type="transmembrane region" description="Helical" evidence="3">
    <location>
        <begin position="117"/>
        <end position="137"/>
    </location>
</feature>
<protein>
    <submittedName>
        <fullName evidence="5">Putative membrane protein</fullName>
    </submittedName>
</protein>
<dbReference type="Proteomes" id="UP000094526">
    <property type="component" value="Unassembled WGS sequence"/>
</dbReference>
<dbReference type="eggNOG" id="ENOG502QTZH">
    <property type="taxonomic scope" value="Eukaryota"/>
</dbReference>
<gene>
    <name evidence="5" type="ORF">CLCR_06917</name>
</gene>
<dbReference type="Gene3D" id="1.20.1250.20">
    <property type="entry name" value="MFS general substrate transporter like domains"/>
    <property type="match status" value="1"/>
</dbReference>
<dbReference type="EMBL" id="LGRB01000010">
    <property type="protein sequence ID" value="OCT50021.1"/>
    <property type="molecule type" value="Genomic_DNA"/>
</dbReference>
<dbReference type="PANTHER" id="PTHR23520">
    <property type="entry name" value="TRANSPORTER, PUTATIVE (AFU_ORTHOLOGUE AFUA_3G04000)-RELATED"/>
    <property type="match status" value="1"/>
</dbReference>
<feature type="compositionally biased region" description="Polar residues" evidence="2">
    <location>
        <begin position="260"/>
        <end position="270"/>
    </location>
</feature>
<dbReference type="AlphaFoldDB" id="A0A1C1CNJ8"/>
<organism evidence="5 6">
    <name type="scientific">Cladophialophora carrionii</name>
    <dbReference type="NCBI Taxonomy" id="86049"/>
    <lineage>
        <taxon>Eukaryota</taxon>
        <taxon>Fungi</taxon>
        <taxon>Dikarya</taxon>
        <taxon>Ascomycota</taxon>
        <taxon>Pezizomycotina</taxon>
        <taxon>Eurotiomycetes</taxon>
        <taxon>Chaetothyriomycetidae</taxon>
        <taxon>Chaetothyriales</taxon>
        <taxon>Herpotrichiellaceae</taxon>
        <taxon>Cladophialophora</taxon>
    </lineage>
</organism>
<keyword evidence="3" id="KW-0812">Transmembrane</keyword>
<dbReference type="OrthoDB" id="10027823at2759"/>
<dbReference type="InterPro" id="IPR036259">
    <property type="entry name" value="MFS_trans_sf"/>
</dbReference>
<feature type="transmembrane region" description="Helical" evidence="3">
    <location>
        <begin position="28"/>
        <end position="54"/>
    </location>
</feature>
<evidence type="ECO:0000256" key="2">
    <source>
        <dbReference type="SAM" id="MobiDB-lite"/>
    </source>
</evidence>
<name>A0A1C1CNJ8_9EURO</name>
<evidence type="ECO:0000313" key="6">
    <source>
        <dbReference type="Proteomes" id="UP000094526"/>
    </source>
</evidence>
<dbReference type="VEuPathDB" id="FungiDB:CLCR_06917"/>
<keyword evidence="3" id="KW-1133">Transmembrane helix</keyword>
<evidence type="ECO:0000259" key="4">
    <source>
        <dbReference type="PROSITE" id="PS50850"/>
    </source>
</evidence>
<feature type="region of interest" description="Disordered" evidence="2">
    <location>
        <begin position="241"/>
        <end position="292"/>
    </location>
</feature>
<feature type="transmembrane region" description="Helical" evidence="3">
    <location>
        <begin position="93"/>
        <end position="111"/>
    </location>
</feature>